<accession>A0A8T0A127</accession>
<evidence type="ECO:0000313" key="5">
    <source>
        <dbReference type="EMBL" id="KAF7638996.1"/>
    </source>
</evidence>
<proteinExistence type="predicted"/>
<keyword evidence="2" id="KW-0804">Transcription</keyword>
<dbReference type="Gene3D" id="1.10.565.10">
    <property type="entry name" value="Retinoid X Receptor"/>
    <property type="match status" value="1"/>
</dbReference>
<keyword evidence="6" id="KW-1185">Reference proteome</keyword>
<reference evidence="5" key="1">
    <citation type="journal article" date="2020" name="Ecol. Evol.">
        <title>Genome structure and content of the rice root-knot nematode (Meloidogyne graminicola).</title>
        <authorList>
            <person name="Phan N.T."/>
            <person name="Danchin E.G.J."/>
            <person name="Klopp C."/>
            <person name="Perfus-Barbeoch L."/>
            <person name="Kozlowski D.K."/>
            <person name="Koutsovoulos G.D."/>
            <person name="Lopez-Roques C."/>
            <person name="Bouchez O."/>
            <person name="Zahm M."/>
            <person name="Besnard G."/>
            <person name="Bellafiore S."/>
        </authorList>
    </citation>
    <scope>NUCLEOTIDE SEQUENCE</scope>
    <source>
        <strain evidence="5">VN-18</strain>
    </source>
</reference>
<evidence type="ECO:0000256" key="3">
    <source>
        <dbReference type="ARBA" id="ARBA00023170"/>
    </source>
</evidence>
<evidence type="ECO:0000256" key="2">
    <source>
        <dbReference type="ARBA" id="ARBA00023163"/>
    </source>
</evidence>
<dbReference type="EMBL" id="JABEBT010000008">
    <property type="protein sequence ID" value="KAF7638996.1"/>
    <property type="molecule type" value="Genomic_DNA"/>
</dbReference>
<dbReference type="InterPro" id="IPR035500">
    <property type="entry name" value="NHR-like_dom_sf"/>
</dbReference>
<sequence>QLSCKILNSKFEATLHISRLISSLLELNEFFNSNKNKIINSFSSSNSTTITSDRSLQITNINSHFIDINNEPIQFINYMVKIIKSYQRIWDAFYEFPDEYLSKFSKLNDLLSSPENVLSFYEHFNPNPLPMNDNERIIYFEEASRLPITKLHPRNIKAIIVSRLLTIGIFKSLSFFKKLPPEDKEALICELAGPVGLFILGYISHRYGANTAFGSDGLAVIDAYKARDIFKKDNNLMQMAEKTFSCNVIPFNNIFPQIENEEFAVLVPILCSYPVVSSLSDYSKELLYTEQSFYTKIFLKHLQFQLGDVKGATRYAECMRLIDQAFICNRKYFLFVAYLETFLG</sequence>
<dbReference type="InterPro" id="IPR000536">
    <property type="entry name" value="Nucl_hrmn_rcpt_lig-bd"/>
</dbReference>
<evidence type="ECO:0000259" key="4">
    <source>
        <dbReference type="SMART" id="SM00430"/>
    </source>
</evidence>
<dbReference type="Proteomes" id="UP000605970">
    <property type="component" value="Unassembled WGS sequence"/>
</dbReference>
<keyword evidence="1" id="KW-0805">Transcription regulation</keyword>
<organism evidence="5 6">
    <name type="scientific">Meloidogyne graminicola</name>
    <dbReference type="NCBI Taxonomy" id="189291"/>
    <lineage>
        <taxon>Eukaryota</taxon>
        <taxon>Metazoa</taxon>
        <taxon>Ecdysozoa</taxon>
        <taxon>Nematoda</taxon>
        <taxon>Chromadorea</taxon>
        <taxon>Rhabditida</taxon>
        <taxon>Tylenchina</taxon>
        <taxon>Tylenchomorpha</taxon>
        <taxon>Tylenchoidea</taxon>
        <taxon>Meloidogynidae</taxon>
        <taxon>Meloidogyninae</taxon>
        <taxon>Meloidogyne</taxon>
    </lineage>
</organism>
<keyword evidence="3" id="KW-0675">Receptor</keyword>
<evidence type="ECO:0000313" key="6">
    <source>
        <dbReference type="Proteomes" id="UP000605970"/>
    </source>
</evidence>
<gene>
    <name evidence="5" type="ORF">Mgra_00001522</name>
</gene>
<dbReference type="OrthoDB" id="5899582at2759"/>
<feature type="non-terminal residue" evidence="5">
    <location>
        <position position="1"/>
    </location>
</feature>
<dbReference type="SMART" id="SM00430">
    <property type="entry name" value="HOLI"/>
    <property type="match status" value="1"/>
</dbReference>
<protein>
    <recommendedName>
        <fullName evidence="4">NR LBD domain-containing protein</fullName>
    </recommendedName>
</protein>
<dbReference type="AlphaFoldDB" id="A0A8T0A127"/>
<comment type="caution">
    <text evidence="5">The sequence shown here is derived from an EMBL/GenBank/DDBJ whole genome shotgun (WGS) entry which is preliminary data.</text>
</comment>
<name>A0A8T0A127_9BILA</name>
<evidence type="ECO:0000256" key="1">
    <source>
        <dbReference type="ARBA" id="ARBA00023015"/>
    </source>
</evidence>
<dbReference type="SUPFAM" id="SSF48508">
    <property type="entry name" value="Nuclear receptor ligand-binding domain"/>
    <property type="match status" value="1"/>
</dbReference>
<feature type="domain" description="NR LBD" evidence="4">
    <location>
        <begin position="157"/>
        <end position="329"/>
    </location>
</feature>